<feature type="transmembrane region" description="Helical" evidence="1">
    <location>
        <begin position="233"/>
        <end position="255"/>
    </location>
</feature>
<keyword evidence="1" id="KW-1133">Transmembrane helix</keyword>
<proteinExistence type="predicted"/>
<dbReference type="Proteomes" id="UP000266673">
    <property type="component" value="Unassembled WGS sequence"/>
</dbReference>
<comment type="caution">
    <text evidence="2">The sequence shown here is derived from an EMBL/GenBank/DDBJ whole genome shotgun (WGS) entry which is preliminary data.</text>
</comment>
<evidence type="ECO:0000313" key="3">
    <source>
        <dbReference type="Proteomes" id="UP000266673"/>
    </source>
</evidence>
<reference evidence="2 3" key="1">
    <citation type="submission" date="2018-06" db="EMBL/GenBank/DDBJ databases">
        <title>Comparative genomics reveals the genomic features of Rhizophagus irregularis, R. cerebriforme, R. diaphanum and Gigaspora rosea, and their symbiotic lifestyle signature.</title>
        <authorList>
            <person name="Morin E."/>
            <person name="San Clemente H."/>
            <person name="Chen E.C.H."/>
            <person name="De La Providencia I."/>
            <person name="Hainaut M."/>
            <person name="Kuo A."/>
            <person name="Kohler A."/>
            <person name="Murat C."/>
            <person name="Tang N."/>
            <person name="Roy S."/>
            <person name="Loubradou J."/>
            <person name="Henrissat B."/>
            <person name="Grigoriev I.V."/>
            <person name="Corradi N."/>
            <person name="Roux C."/>
            <person name="Martin F.M."/>
        </authorList>
    </citation>
    <scope>NUCLEOTIDE SEQUENCE [LARGE SCALE GENOMIC DNA]</scope>
    <source>
        <strain evidence="2 3">DAOM 194757</strain>
    </source>
</reference>
<sequence length="287" mass="31825">MTSQSSTWSLSNDFSTTHNPSSVWSYGYRQAVTGTFFLFTHLDQDPKGTGIVAWFPDDATWNTNWLGVYYNPNPTTTLLVYNSNMTYTAHSVGMHPHNTVGSPSVVRFTAPNDGIYTLSLTATHADDHANTSRTGIYIINNNLEILWEGELFGVGASKSYNSPKGGMNIKTNETIDFIVGQGLTGNINNNINYVTTLITADINLLTNNTTTKQPNSTNQSNQSSQPSQSNDQVLIIALEMALGITIIAIILYFFYRYCKKREHKKDAYGSTNKINFLENSGHEVVSY</sequence>
<keyword evidence="3" id="KW-1185">Reference proteome</keyword>
<protein>
    <submittedName>
        <fullName evidence="2">Uncharacterized protein</fullName>
    </submittedName>
</protein>
<keyword evidence="1" id="KW-0812">Transmembrane</keyword>
<keyword evidence="1" id="KW-0472">Membrane</keyword>
<name>A0A397U735_9GLOM</name>
<gene>
    <name evidence="2" type="ORF">C2G38_2253775</name>
</gene>
<dbReference type="OrthoDB" id="2416564at2759"/>
<dbReference type="EMBL" id="QKWP01001970">
    <property type="protein sequence ID" value="RIB05511.1"/>
    <property type="molecule type" value="Genomic_DNA"/>
</dbReference>
<accession>A0A397U735</accession>
<evidence type="ECO:0000256" key="1">
    <source>
        <dbReference type="SAM" id="Phobius"/>
    </source>
</evidence>
<dbReference type="AlphaFoldDB" id="A0A397U735"/>
<organism evidence="2 3">
    <name type="scientific">Gigaspora rosea</name>
    <dbReference type="NCBI Taxonomy" id="44941"/>
    <lineage>
        <taxon>Eukaryota</taxon>
        <taxon>Fungi</taxon>
        <taxon>Fungi incertae sedis</taxon>
        <taxon>Mucoromycota</taxon>
        <taxon>Glomeromycotina</taxon>
        <taxon>Glomeromycetes</taxon>
        <taxon>Diversisporales</taxon>
        <taxon>Gigasporaceae</taxon>
        <taxon>Gigaspora</taxon>
    </lineage>
</organism>
<evidence type="ECO:0000313" key="2">
    <source>
        <dbReference type="EMBL" id="RIB05511.1"/>
    </source>
</evidence>